<dbReference type="PANTHER" id="PTHR48111">
    <property type="entry name" value="REGULATOR OF RPOS"/>
    <property type="match status" value="1"/>
</dbReference>
<dbReference type="GO" id="GO:0005829">
    <property type="term" value="C:cytosol"/>
    <property type="evidence" value="ECO:0007669"/>
    <property type="project" value="TreeGrafter"/>
</dbReference>
<keyword evidence="4 7" id="KW-0238">DNA-binding</keyword>
<name>A0A233VX91_FINMA</name>
<keyword evidence="1 6" id="KW-0597">Phosphoprotein</keyword>
<keyword evidence="5" id="KW-0804">Transcription</keyword>
<keyword evidence="2" id="KW-0902">Two-component regulatory system</keyword>
<keyword evidence="3" id="KW-0805">Transcription regulation</keyword>
<evidence type="ECO:0000256" key="2">
    <source>
        <dbReference type="ARBA" id="ARBA00023012"/>
    </source>
</evidence>
<dbReference type="Proteomes" id="UP000215361">
    <property type="component" value="Unassembled WGS sequence"/>
</dbReference>
<dbReference type="RefSeq" id="WP_094202942.1">
    <property type="nucleotide sequence ID" value="NZ_NDYI01000022.1"/>
</dbReference>
<dbReference type="PANTHER" id="PTHR48111:SF40">
    <property type="entry name" value="PHOSPHATE REGULON TRANSCRIPTIONAL REGULATORY PROTEIN PHOB"/>
    <property type="match status" value="1"/>
</dbReference>
<organism evidence="10 11">
    <name type="scientific">Finegoldia magna</name>
    <name type="common">Peptostreptococcus magnus</name>
    <dbReference type="NCBI Taxonomy" id="1260"/>
    <lineage>
        <taxon>Bacteria</taxon>
        <taxon>Bacillati</taxon>
        <taxon>Bacillota</taxon>
        <taxon>Tissierellia</taxon>
        <taxon>Tissierellales</taxon>
        <taxon>Peptoniphilaceae</taxon>
        <taxon>Finegoldia</taxon>
    </lineage>
</organism>
<evidence type="ECO:0000313" key="11">
    <source>
        <dbReference type="Proteomes" id="UP000215361"/>
    </source>
</evidence>
<accession>A0A233VX91</accession>
<evidence type="ECO:0000259" key="9">
    <source>
        <dbReference type="PROSITE" id="PS51755"/>
    </source>
</evidence>
<dbReference type="CDD" id="cd00383">
    <property type="entry name" value="trans_reg_C"/>
    <property type="match status" value="1"/>
</dbReference>
<evidence type="ECO:0000256" key="1">
    <source>
        <dbReference type="ARBA" id="ARBA00022553"/>
    </source>
</evidence>
<feature type="DNA-binding region" description="OmpR/PhoB-type" evidence="7">
    <location>
        <begin position="131"/>
        <end position="229"/>
    </location>
</feature>
<evidence type="ECO:0000256" key="7">
    <source>
        <dbReference type="PROSITE-ProRule" id="PRU01091"/>
    </source>
</evidence>
<dbReference type="InterPro" id="IPR001789">
    <property type="entry name" value="Sig_transdc_resp-reg_receiver"/>
</dbReference>
<dbReference type="GO" id="GO:0006355">
    <property type="term" value="P:regulation of DNA-templated transcription"/>
    <property type="evidence" value="ECO:0007669"/>
    <property type="project" value="InterPro"/>
</dbReference>
<dbReference type="Gene3D" id="3.40.50.2300">
    <property type="match status" value="1"/>
</dbReference>
<feature type="modified residue" description="4-aspartylphosphate" evidence="6">
    <location>
        <position position="58"/>
    </location>
</feature>
<protein>
    <submittedName>
        <fullName evidence="10">DNA-binding response regulator</fullName>
    </submittedName>
</protein>
<proteinExistence type="predicted"/>
<reference evidence="11" key="1">
    <citation type="submission" date="2017-04" db="EMBL/GenBank/DDBJ databases">
        <title>Finegoldia magna isolated from orthopedic joint implant-associated infections.</title>
        <authorList>
            <person name="Bjorklund S."/>
            <person name="Bruggemann H."/>
            <person name="Jensen A."/>
            <person name="Hellmark B."/>
            <person name="Soderquist B."/>
        </authorList>
    </citation>
    <scope>NUCLEOTIDE SEQUENCE [LARGE SCALE GENOMIC DNA]</scope>
    <source>
        <strain evidence="11">08T492</strain>
    </source>
</reference>
<dbReference type="PROSITE" id="PS50110">
    <property type="entry name" value="RESPONSE_REGULATORY"/>
    <property type="match status" value="1"/>
</dbReference>
<dbReference type="GO" id="GO:0000976">
    <property type="term" value="F:transcription cis-regulatory region binding"/>
    <property type="evidence" value="ECO:0007669"/>
    <property type="project" value="TreeGrafter"/>
</dbReference>
<feature type="domain" description="OmpR/PhoB-type" evidence="9">
    <location>
        <begin position="131"/>
        <end position="229"/>
    </location>
</feature>
<sequence length="232" mass="27066">MDFRNNFSILIVDDETNLLENLYNFLKEKGFNKIYTAKNLKESRFKLTNFKIDLVVLDLMLPDGSGFDLLKEIRKTSDMAVIILSALDGIDDRKEGFENKADDYLVKPFFPDELLWRIDAVLRRSKNIKNEEKINLGKVIFDKSKGILIKNGEEISLTATQFKILTYLADNMNMIVSIDRILENIWEDSYGYENTLITHIYRLREKLEDNPRDPKLLITIKGLGYKLVKEDE</sequence>
<dbReference type="InterPro" id="IPR011006">
    <property type="entry name" value="CheY-like_superfamily"/>
</dbReference>
<comment type="caution">
    <text evidence="10">The sequence shown here is derived from an EMBL/GenBank/DDBJ whole genome shotgun (WGS) entry which is preliminary data.</text>
</comment>
<dbReference type="GO" id="GO:0032993">
    <property type="term" value="C:protein-DNA complex"/>
    <property type="evidence" value="ECO:0007669"/>
    <property type="project" value="TreeGrafter"/>
</dbReference>
<dbReference type="AlphaFoldDB" id="A0A233VX91"/>
<dbReference type="GO" id="GO:0000156">
    <property type="term" value="F:phosphorelay response regulator activity"/>
    <property type="evidence" value="ECO:0007669"/>
    <property type="project" value="TreeGrafter"/>
</dbReference>
<dbReference type="EMBL" id="NDYI01000022">
    <property type="protein sequence ID" value="OXZ36954.1"/>
    <property type="molecule type" value="Genomic_DNA"/>
</dbReference>
<dbReference type="SMART" id="SM00862">
    <property type="entry name" value="Trans_reg_C"/>
    <property type="match status" value="1"/>
</dbReference>
<evidence type="ECO:0000313" key="10">
    <source>
        <dbReference type="EMBL" id="OXZ36954.1"/>
    </source>
</evidence>
<gene>
    <name evidence="10" type="ORF">B9N56_07665</name>
</gene>
<evidence type="ECO:0000256" key="4">
    <source>
        <dbReference type="ARBA" id="ARBA00023125"/>
    </source>
</evidence>
<dbReference type="SUPFAM" id="SSF52172">
    <property type="entry name" value="CheY-like"/>
    <property type="match status" value="1"/>
</dbReference>
<feature type="domain" description="Response regulatory" evidence="8">
    <location>
        <begin position="8"/>
        <end position="122"/>
    </location>
</feature>
<evidence type="ECO:0000256" key="5">
    <source>
        <dbReference type="ARBA" id="ARBA00023163"/>
    </source>
</evidence>
<evidence type="ECO:0000256" key="3">
    <source>
        <dbReference type="ARBA" id="ARBA00023015"/>
    </source>
</evidence>
<dbReference type="SMART" id="SM00448">
    <property type="entry name" value="REC"/>
    <property type="match status" value="1"/>
</dbReference>
<dbReference type="Gene3D" id="1.10.10.10">
    <property type="entry name" value="Winged helix-like DNA-binding domain superfamily/Winged helix DNA-binding domain"/>
    <property type="match status" value="1"/>
</dbReference>
<evidence type="ECO:0000259" key="8">
    <source>
        <dbReference type="PROSITE" id="PS50110"/>
    </source>
</evidence>
<evidence type="ECO:0000256" key="6">
    <source>
        <dbReference type="PROSITE-ProRule" id="PRU00169"/>
    </source>
</evidence>
<dbReference type="Pfam" id="PF00486">
    <property type="entry name" value="Trans_reg_C"/>
    <property type="match status" value="1"/>
</dbReference>
<dbReference type="InterPro" id="IPR039420">
    <property type="entry name" value="WalR-like"/>
</dbReference>
<dbReference type="PROSITE" id="PS51755">
    <property type="entry name" value="OMPR_PHOB"/>
    <property type="match status" value="1"/>
</dbReference>
<dbReference type="InterPro" id="IPR001867">
    <property type="entry name" value="OmpR/PhoB-type_DNA-bd"/>
</dbReference>
<dbReference type="InterPro" id="IPR036388">
    <property type="entry name" value="WH-like_DNA-bd_sf"/>
</dbReference>
<dbReference type="Pfam" id="PF00072">
    <property type="entry name" value="Response_reg"/>
    <property type="match status" value="1"/>
</dbReference>